<evidence type="ECO:0000256" key="2">
    <source>
        <dbReference type="ARBA" id="ARBA00022692"/>
    </source>
</evidence>
<keyword evidence="6" id="KW-0676">Redox-active center</keyword>
<evidence type="ECO:0000259" key="10">
    <source>
        <dbReference type="Pfam" id="PF11412"/>
    </source>
</evidence>
<sequence length="599" mass="64496">MTRYCFRCLLTLGLLTTLFTAGLDALAEENAGLQLLPPASGPASPAAKPALGSSTGAEPEFLPVTEAYLVSSWLKDGTLTVHWDIEPGYYLYQEQFKLTRTDGSILTPNFSESIEKYDEYFEKHMAVHYTSATLTVALAEKSAPFALKVQSQGCADAGLCYPPHDDYFYIDPAAGTTEIIDAEDFTSQPRLTKPAPTASAVKLATALLFALIGGVILNLMPCVFPVLSIKVMSLASADRSRLARHGWAYTAGIVLCFIAFASILLIARAGGEAIGWGFQLQSPLLVAALVYLFVLMGLALSGVINLSAGWMGVGQGLTQRDGLSGSFFTGVLAAVVASPCTAPFMGVALGFALTQPAGVSLSVFAALGLGMALPLLLLCYFPRLIHYLPKPGPWMDSLKQALAFPLYLTAIWLLWVLGRQAGSDSVIALLLGALAFAFALWLTSHKPAGRVAKALVSIAAGACVVLALALPYTSLEQRDSELSRWEAYSASRLAELRADGRGVLVNLTANWCLTCLANERVTLHTDAVEQAFDRYQVATLKGDWTNRDPAITQLLDEYNRSGVPLYLWFAPGKEGPAEILPQLLRKEHLLRAFEQSYKP</sequence>
<feature type="signal peptide" evidence="8">
    <location>
        <begin position="1"/>
        <end position="27"/>
    </location>
</feature>
<dbReference type="InterPro" id="IPR036929">
    <property type="entry name" value="DsbDN_sf"/>
</dbReference>
<feature type="transmembrane region" description="Helical" evidence="7">
    <location>
        <begin position="247"/>
        <end position="266"/>
    </location>
</feature>
<dbReference type="Gene3D" id="3.40.30.10">
    <property type="entry name" value="Glutaredoxin"/>
    <property type="match status" value="1"/>
</dbReference>
<evidence type="ECO:0000256" key="4">
    <source>
        <dbReference type="ARBA" id="ARBA00022989"/>
    </source>
</evidence>
<keyword evidence="5 7" id="KW-0472">Membrane</keyword>
<dbReference type="PROSITE" id="PS00194">
    <property type="entry name" value="THIOREDOXIN_1"/>
    <property type="match status" value="1"/>
</dbReference>
<evidence type="ECO:0000256" key="5">
    <source>
        <dbReference type="ARBA" id="ARBA00023136"/>
    </source>
</evidence>
<dbReference type="Pfam" id="PF11412">
    <property type="entry name" value="DsbD_N"/>
    <property type="match status" value="1"/>
</dbReference>
<feature type="chain" id="PRO_5045565875" evidence="8">
    <location>
        <begin position="28"/>
        <end position="599"/>
    </location>
</feature>
<dbReference type="EMBL" id="JAULRT010000059">
    <property type="protein sequence ID" value="MDO3382893.1"/>
    <property type="molecule type" value="Genomic_DNA"/>
</dbReference>
<protein>
    <submittedName>
        <fullName evidence="11">Protein-disulfide reductase DsbD</fullName>
    </submittedName>
</protein>
<evidence type="ECO:0000256" key="1">
    <source>
        <dbReference type="ARBA" id="ARBA00004141"/>
    </source>
</evidence>
<comment type="subcellular location">
    <subcellularLocation>
        <location evidence="1">Membrane</location>
        <topology evidence="1">Multi-pass membrane protein</topology>
    </subcellularLocation>
</comment>
<evidence type="ECO:0000256" key="6">
    <source>
        <dbReference type="ARBA" id="ARBA00023284"/>
    </source>
</evidence>
<dbReference type="Proteomes" id="UP001168380">
    <property type="component" value="Unassembled WGS sequence"/>
</dbReference>
<feature type="transmembrane region" description="Helical" evidence="7">
    <location>
        <begin position="286"/>
        <end position="306"/>
    </location>
</feature>
<dbReference type="PANTHER" id="PTHR32234">
    <property type="entry name" value="THIOL:DISULFIDE INTERCHANGE PROTEIN DSBD"/>
    <property type="match status" value="1"/>
</dbReference>
<keyword evidence="3" id="KW-0201">Cytochrome c-type biogenesis</keyword>
<evidence type="ECO:0000313" key="12">
    <source>
        <dbReference type="Proteomes" id="UP001168380"/>
    </source>
</evidence>
<keyword evidence="8" id="KW-0732">Signal</keyword>
<dbReference type="Pfam" id="PF13899">
    <property type="entry name" value="Thioredoxin_7"/>
    <property type="match status" value="1"/>
</dbReference>
<dbReference type="PANTHER" id="PTHR32234:SF3">
    <property type="entry name" value="SUPPRESSION OF COPPER SENSITIVITY PROTEIN"/>
    <property type="match status" value="1"/>
</dbReference>
<evidence type="ECO:0000256" key="3">
    <source>
        <dbReference type="ARBA" id="ARBA00022748"/>
    </source>
</evidence>
<dbReference type="Gene3D" id="2.60.40.1250">
    <property type="entry name" value="Thiol:disulfide interchange protein DsbD, N-terminal domain"/>
    <property type="match status" value="1"/>
</dbReference>
<dbReference type="SUPFAM" id="SSF74863">
    <property type="entry name" value="Thiol:disulfide interchange protein DsbD, N-terminal domain (DsbD-alpha)"/>
    <property type="match status" value="1"/>
</dbReference>
<keyword evidence="2 7" id="KW-0812">Transmembrane</keyword>
<dbReference type="InterPro" id="IPR003834">
    <property type="entry name" value="Cyt_c_assmbl_TM_dom"/>
</dbReference>
<reference evidence="11" key="1">
    <citation type="submission" date="2023-07" db="EMBL/GenBank/DDBJ databases">
        <title>Gilvimarinus algae sp. nov., isolated from the surface of Kelp.</title>
        <authorList>
            <person name="Sun Y.Y."/>
            <person name="Gong Y."/>
            <person name="Du Z.J."/>
        </authorList>
    </citation>
    <scope>NUCLEOTIDE SEQUENCE</scope>
    <source>
        <strain evidence="11">SDUM040014</strain>
    </source>
</reference>
<evidence type="ECO:0000256" key="8">
    <source>
        <dbReference type="SAM" id="SignalP"/>
    </source>
</evidence>
<evidence type="ECO:0000256" key="7">
    <source>
        <dbReference type="SAM" id="Phobius"/>
    </source>
</evidence>
<dbReference type="CDD" id="cd02953">
    <property type="entry name" value="DsbDgamma"/>
    <property type="match status" value="1"/>
</dbReference>
<feature type="domain" description="Thiol:disulfide interchange protein DsbD N-terminal" evidence="10">
    <location>
        <begin position="59"/>
        <end position="168"/>
    </location>
</feature>
<proteinExistence type="predicted"/>
<gene>
    <name evidence="11" type="ORF">QWI16_12005</name>
</gene>
<dbReference type="InterPro" id="IPR035671">
    <property type="entry name" value="DsbD_gamma"/>
</dbReference>
<comment type="caution">
    <text evidence="11">The sequence shown here is derived from an EMBL/GenBank/DDBJ whole genome shotgun (WGS) entry which is preliminary data.</text>
</comment>
<feature type="transmembrane region" description="Helical" evidence="7">
    <location>
        <begin position="401"/>
        <end position="418"/>
    </location>
</feature>
<feature type="transmembrane region" description="Helical" evidence="7">
    <location>
        <begin position="327"/>
        <end position="353"/>
    </location>
</feature>
<dbReference type="InterPro" id="IPR036249">
    <property type="entry name" value="Thioredoxin-like_sf"/>
</dbReference>
<dbReference type="InterPro" id="IPR028250">
    <property type="entry name" value="DsbDN"/>
</dbReference>
<feature type="domain" description="Cytochrome C biogenesis protein transmembrane" evidence="9">
    <location>
        <begin position="205"/>
        <end position="414"/>
    </location>
</feature>
<accession>A0ABT8TFR2</accession>
<dbReference type="InterPro" id="IPR017937">
    <property type="entry name" value="Thioredoxin_CS"/>
</dbReference>
<dbReference type="RefSeq" id="WP_302713428.1">
    <property type="nucleotide sequence ID" value="NZ_JAULRT010000059.1"/>
</dbReference>
<keyword evidence="12" id="KW-1185">Reference proteome</keyword>
<dbReference type="SUPFAM" id="SSF52833">
    <property type="entry name" value="Thioredoxin-like"/>
    <property type="match status" value="1"/>
</dbReference>
<feature type="transmembrane region" description="Helical" evidence="7">
    <location>
        <begin position="359"/>
        <end position="381"/>
    </location>
</feature>
<name>A0ABT8TFR2_9GAMM</name>
<feature type="transmembrane region" description="Helical" evidence="7">
    <location>
        <begin position="203"/>
        <end position="227"/>
    </location>
</feature>
<feature type="transmembrane region" description="Helical" evidence="7">
    <location>
        <begin position="454"/>
        <end position="472"/>
    </location>
</feature>
<evidence type="ECO:0000313" key="11">
    <source>
        <dbReference type="EMBL" id="MDO3382893.1"/>
    </source>
</evidence>
<dbReference type="Pfam" id="PF02683">
    <property type="entry name" value="DsbD_TM"/>
    <property type="match status" value="1"/>
</dbReference>
<evidence type="ECO:0000259" key="9">
    <source>
        <dbReference type="Pfam" id="PF02683"/>
    </source>
</evidence>
<keyword evidence="4 7" id="KW-1133">Transmembrane helix</keyword>
<feature type="transmembrane region" description="Helical" evidence="7">
    <location>
        <begin position="424"/>
        <end position="442"/>
    </location>
</feature>
<organism evidence="11 12">
    <name type="scientific">Gilvimarinus algae</name>
    <dbReference type="NCBI Taxonomy" id="3058037"/>
    <lineage>
        <taxon>Bacteria</taxon>
        <taxon>Pseudomonadati</taxon>
        <taxon>Pseudomonadota</taxon>
        <taxon>Gammaproteobacteria</taxon>
        <taxon>Cellvibrionales</taxon>
        <taxon>Cellvibrionaceae</taxon>
        <taxon>Gilvimarinus</taxon>
    </lineage>
</organism>